<comment type="caution">
    <text evidence="1">The sequence shown here is derived from an EMBL/GenBank/DDBJ whole genome shotgun (WGS) entry which is preliminary data.</text>
</comment>
<dbReference type="EMBL" id="JAAAIN010000280">
    <property type="protein sequence ID" value="KAG0316845.1"/>
    <property type="molecule type" value="Genomic_DNA"/>
</dbReference>
<keyword evidence="2" id="KW-1185">Reference proteome</keyword>
<gene>
    <name evidence="1" type="ORF">BGZ97_006324</name>
</gene>
<proteinExistence type="predicted"/>
<evidence type="ECO:0000313" key="2">
    <source>
        <dbReference type="Proteomes" id="UP000823405"/>
    </source>
</evidence>
<sequence length="132" mass="15236">MTEAILITGIRHILVSYRRIDSNGLITLPRTLVPCQERSTRWWHINTRIGWEACTTSRDTHTLTIDIFHAIIGSLIHKHVYGQELKGVQVEPRTTLKGQYRQGMLPTLGTHLFDRHNTTIHIALTRAIYRKS</sequence>
<dbReference type="OrthoDB" id="10445123at2759"/>
<reference evidence="1" key="1">
    <citation type="journal article" date="2020" name="Fungal Divers.">
        <title>Resolving the Mortierellaceae phylogeny through synthesis of multi-gene phylogenetics and phylogenomics.</title>
        <authorList>
            <person name="Vandepol N."/>
            <person name="Liber J."/>
            <person name="Desiro A."/>
            <person name="Na H."/>
            <person name="Kennedy M."/>
            <person name="Barry K."/>
            <person name="Grigoriev I.V."/>
            <person name="Miller A.N."/>
            <person name="O'Donnell K."/>
            <person name="Stajich J.E."/>
            <person name="Bonito G."/>
        </authorList>
    </citation>
    <scope>NUCLEOTIDE SEQUENCE</scope>
    <source>
        <strain evidence="1">NVP60</strain>
    </source>
</reference>
<evidence type="ECO:0000313" key="1">
    <source>
        <dbReference type="EMBL" id="KAG0316845.1"/>
    </source>
</evidence>
<protein>
    <submittedName>
        <fullName evidence="1">Uncharacterized protein</fullName>
    </submittedName>
</protein>
<accession>A0A9P6RC08</accession>
<dbReference type="Proteomes" id="UP000823405">
    <property type="component" value="Unassembled WGS sequence"/>
</dbReference>
<dbReference type="AlphaFoldDB" id="A0A9P6RC08"/>
<name>A0A9P6RC08_9FUNG</name>
<organism evidence="1 2">
    <name type="scientific">Linnemannia gamsii</name>
    <dbReference type="NCBI Taxonomy" id="64522"/>
    <lineage>
        <taxon>Eukaryota</taxon>
        <taxon>Fungi</taxon>
        <taxon>Fungi incertae sedis</taxon>
        <taxon>Mucoromycota</taxon>
        <taxon>Mortierellomycotina</taxon>
        <taxon>Mortierellomycetes</taxon>
        <taxon>Mortierellales</taxon>
        <taxon>Mortierellaceae</taxon>
        <taxon>Linnemannia</taxon>
    </lineage>
</organism>